<dbReference type="EC" id="2.6.1.42" evidence="6"/>
<organism evidence="16">
    <name type="scientific">uncultured delta proteobacterium</name>
    <dbReference type="NCBI Taxonomy" id="34034"/>
    <lineage>
        <taxon>Bacteria</taxon>
        <taxon>Deltaproteobacteria</taxon>
        <taxon>environmental samples</taxon>
    </lineage>
</organism>
<dbReference type="SUPFAM" id="SSF56752">
    <property type="entry name" value="D-aminoacid aminotransferase-like PLP-dependent enzymes"/>
    <property type="match status" value="1"/>
</dbReference>
<evidence type="ECO:0000256" key="4">
    <source>
        <dbReference type="ARBA" id="ARBA00005072"/>
    </source>
</evidence>
<evidence type="ECO:0000256" key="6">
    <source>
        <dbReference type="ARBA" id="ARBA00013053"/>
    </source>
</evidence>
<dbReference type="UniPathway" id="UPA00048">
    <property type="reaction ID" value="UER00073"/>
</dbReference>
<comment type="pathway">
    <text evidence="2">Amino-acid biosynthesis; L-isoleucine biosynthesis; L-isoleucine from 2-oxobutanoate: step 4/4.</text>
</comment>
<evidence type="ECO:0000256" key="12">
    <source>
        <dbReference type="ARBA" id="ARBA00048212"/>
    </source>
</evidence>
<gene>
    <name evidence="16" type="primary">ilvE</name>
    <name evidence="16" type="ORF">KL86DPRO_10907</name>
</gene>
<reference evidence="16" key="1">
    <citation type="submission" date="2016-04" db="EMBL/GenBank/DDBJ databases">
        <authorList>
            <person name="Evans L.H."/>
            <person name="Alamgir A."/>
            <person name="Owens N."/>
            <person name="Weber N.D."/>
            <person name="Virtaneva K."/>
            <person name="Barbian K."/>
            <person name="Babar A."/>
            <person name="Rosenke K."/>
        </authorList>
    </citation>
    <scope>NUCLEOTIDE SEQUENCE</scope>
    <source>
        <strain evidence="16">86</strain>
    </source>
</reference>
<comment type="catalytic activity">
    <reaction evidence="12">
        <text>L-valine + 2-oxoglutarate = 3-methyl-2-oxobutanoate + L-glutamate</text>
        <dbReference type="Rhea" id="RHEA:24813"/>
        <dbReference type="ChEBI" id="CHEBI:11851"/>
        <dbReference type="ChEBI" id="CHEBI:16810"/>
        <dbReference type="ChEBI" id="CHEBI:29985"/>
        <dbReference type="ChEBI" id="CHEBI:57762"/>
        <dbReference type="EC" id="2.6.1.42"/>
    </reaction>
</comment>
<evidence type="ECO:0000256" key="14">
    <source>
        <dbReference type="ARBA" id="ARBA00049229"/>
    </source>
</evidence>
<evidence type="ECO:0000256" key="8">
    <source>
        <dbReference type="ARBA" id="ARBA00022605"/>
    </source>
</evidence>
<evidence type="ECO:0000256" key="9">
    <source>
        <dbReference type="ARBA" id="ARBA00022679"/>
    </source>
</evidence>
<dbReference type="EMBL" id="FLUQ01000001">
    <property type="protein sequence ID" value="SBV95655.1"/>
    <property type="molecule type" value="Genomic_DNA"/>
</dbReference>
<keyword evidence="10" id="KW-0663">Pyridoxal phosphate</keyword>
<dbReference type="GO" id="GO:0052654">
    <property type="term" value="F:L-leucine-2-oxoglutarate transaminase activity"/>
    <property type="evidence" value="ECO:0007669"/>
    <property type="project" value="RHEA"/>
</dbReference>
<dbReference type="Gene3D" id="3.20.10.10">
    <property type="entry name" value="D-amino Acid Aminotransferase, subunit A, domain 2"/>
    <property type="match status" value="1"/>
</dbReference>
<comment type="catalytic activity">
    <reaction evidence="13">
        <text>L-isoleucine + 2-oxoglutarate = (S)-3-methyl-2-oxopentanoate + L-glutamate</text>
        <dbReference type="Rhea" id="RHEA:24801"/>
        <dbReference type="ChEBI" id="CHEBI:16810"/>
        <dbReference type="ChEBI" id="CHEBI:29985"/>
        <dbReference type="ChEBI" id="CHEBI:35146"/>
        <dbReference type="ChEBI" id="CHEBI:58045"/>
        <dbReference type="EC" id="2.6.1.42"/>
    </reaction>
</comment>
<dbReference type="GO" id="GO:0009097">
    <property type="term" value="P:isoleucine biosynthetic process"/>
    <property type="evidence" value="ECO:0007669"/>
    <property type="project" value="UniProtKB-UniPathway"/>
</dbReference>
<dbReference type="Pfam" id="PF01063">
    <property type="entry name" value="Aminotran_4"/>
    <property type="match status" value="1"/>
</dbReference>
<dbReference type="PANTHER" id="PTHR11825">
    <property type="entry name" value="SUBGROUP IIII AMINOTRANSFERASE"/>
    <property type="match status" value="1"/>
</dbReference>
<dbReference type="PIRSF" id="PIRSF006468">
    <property type="entry name" value="BCAT1"/>
    <property type="match status" value="1"/>
</dbReference>
<dbReference type="AlphaFoldDB" id="A0A212J8X0"/>
<evidence type="ECO:0000256" key="15">
    <source>
        <dbReference type="PIRSR" id="PIRSR006468-1"/>
    </source>
</evidence>
<keyword evidence="9 16" id="KW-0808">Transferase</keyword>
<keyword evidence="7 16" id="KW-0032">Aminotransferase</keyword>
<keyword evidence="11" id="KW-0100">Branched-chain amino acid biosynthesis</keyword>
<dbReference type="GO" id="GO:0052655">
    <property type="term" value="F:L-valine-2-oxoglutarate transaminase activity"/>
    <property type="evidence" value="ECO:0007669"/>
    <property type="project" value="RHEA"/>
</dbReference>
<evidence type="ECO:0000256" key="5">
    <source>
        <dbReference type="ARBA" id="ARBA00009320"/>
    </source>
</evidence>
<dbReference type="InterPro" id="IPR043132">
    <property type="entry name" value="BCAT-like_C"/>
</dbReference>
<dbReference type="UniPathway" id="UPA00049">
    <property type="reaction ID" value="UER00062"/>
</dbReference>
<proteinExistence type="inferred from homology"/>
<dbReference type="PANTHER" id="PTHR11825:SF44">
    <property type="entry name" value="BRANCHED-CHAIN-AMINO-ACID AMINOTRANSFERASE"/>
    <property type="match status" value="1"/>
</dbReference>
<evidence type="ECO:0000256" key="1">
    <source>
        <dbReference type="ARBA" id="ARBA00001933"/>
    </source>
</evidence>
<comment type="catalytic activity">
    <reaction evidence="14">
        <text>L-leucine + 2-oxoglutarate = 4-methyl-2-oxopentanoate + L-glutamate</text>
        <dbReference type="Rhea" id="RHEA:18321"/>
        <dbReference type="ChEBI" id="CHEBI:16810"/>
        <dbReference type="ChEBI" id="CHEBI:17865"/>
        <dbReference type="ChEBI" id="CHEBI:29985"/>
        <dbReference type="ChEBI" id="CHEBI:57427"/>
        <dbReference type="EC" id="2.6.1.42"/>
    </reaction>
</comment>
<comment type="pathway">
    <text evidence="4">Amino-acid biosynthesis; L-leucine biosynthesis; L-leucine from 3-methyl-2-oxobutanoate: step 4/4.</text>
</comment>
<dbReference type="InterPro" id="IPR005786">
    <property type="entry name" value="B_amino_transII"/>
</dbReference>
<comment type="similarity">
    <text evidence="5">Belongs to the class-IV pyridoxal-phosphate-dependent aminotransferase family.</text>
</comment>
<evidence type="ECO:0000256" key="7">
    <source>
        <dbReference type="ARBA" id="ARBA00022576"/>
    </source>
</evidence>
<dbReference type="CDD" id="cd01557">
    <property type="entry name" value="BCAT_beta_family"/>
    <property type="match status" value="1"/>
</dbReference>
<keyword evidence="8" id="KW-0028">Amino-acid biosynthesis</keyword>
<evidence type="ECO:0000256" key="10">
    <source>
        <dbReference type="ARBA" id="ARBA00022898"/>
    </source>
</evidence>
<protein>
    <recommendedName>
        <fullName evidence="6">branched-chain-amino-acid transaminase</fullName>
        <ecNumber evidence="6">2.6.1.42</ecNumber>
    </recommendedName>
</protein>
<accession>A0A212J8X0</accession>
<dbReference type="NCBIfam" id="TIGR01123">
    <property type="entry name" value="ilvE_II"/>
    <property type="match status" value="1"/>
</dbReference>
<evidence type="ECO:0000313" key="16">
    <source>
        <dbReference type="EMBL" id="SBV95655.1"/>
    </source>
</evidence>
<dbReference type="GO" id="GO:0052656">
    <property type="term" value="F:L-isoleucine-2-oxoglutarate transaminase activity"/>
    <property type="evidence" value="ECO:0007669"/>
    <property type="project" value="RHEA"/>
</dbReference>
<dbReference type="InterPro" id="IPR036038">
    <property type="entry name" value="Aminotransferase-like"/>
</dbReference>
<evidence type="ECO:0000256" key="2">
    <source>
        <dbReference type="ARBA" id="ARBA00004824"/>
    </source>
</evidence>
<dbReference type="UniPathway" id="UPA00047">
    <property type="reaction ID" value="UER00058"/>
</dbReference>
<dbReference type="InterPro" id="IPR033939">
    <property type="entry name" value="BCAT_family"/>
</dbReference>
<dbReference type="InterPro" id="IPR001544">
    <property type="entry name" value="Aminotrans_IV"/>
</dbReference>
<dbReference type="InterPro" id="IPR043131">
    <property type="entry name" value="BCAT-like_N"/>
</dbReference>
<dbReference type="NCBIfam" id="NF009897">
    <property type="entry name" value="PRK13357.1"/>
    <property type="match status" value="1"/>
</dbReference>
<feature type="modified residue" description="N6-(pyridoxal phosphate)lysine" evidence="15">
    <location>
        <position position="196"/>
    </location>
</feature>
<evidence type="ECO:0000256" key="11">
    <source>
        <dbReference type="ARBA" id="ARBA00023304"/>
    </source>
</evidence>
<evidence type="ECO:0000256" key="13">
    <source>
        <dbReference type="ARBA" id="ARBA00048798"/>
    </source>
</evidence>
<comment type="cofactor">
    <cofactor evidence="1">
        <name>pyridoxal 5'-phosphate</name>
        <dbReference type="ChEBI" id="CHEBI:597326"/>
    </cofactor>
</comment>
<evidence type="ECO:0000256" key="3">
    <source>
        <dbReference type="ARBA" id="ARBA00004931"/>
    </source>
</evidence>
<dbReference type="Gene3D" id="3.30.470.10">
    <property type="match status" value="1"/>
</dbReference>
<sequence>MNIKYELIDESKRGFLKSEDNLPFGAMRTDHMFVADYENGEWKNPRVTQYGPFSVMPGAVVLHYGQAIFEGAKAFLHPDKEIYLFRIDENIKRLNHSADILCMPHMPLEMHREGLMRLIDVERKWCPSVPESSLYVRPFMFGTQDTLGVKSSNKYTFCIILSPSGPYYAGGFSKPVKLLITQKFHRAVSGGTGTAKCGGNYASSLRAAEYAHSHGAGQVLYLDASNEFIEEVGTMNHYHVLKDGTFIIPEFNDSILRSVTSISVLELAKKGIIKARTEHIRVDDFLNKVKSGEIIEAGGFGTAAVVSPVGSYLLESGEEITVGDGQIGKHSRALYEMYSSMQIGKSPAPEGWLTQVPRYGK</sequence>
<dbReference type="GO" id="GO:0009098">
    <property type="term" value="P:L-leucine biosynthetic process"/>
    <property type="evidence" value="ECO:0007669"/>
    <property type="project" value="UniProtKB-UniPathway"/>
</dbReference>
<dbReference type="GO" id="GO:0009099">
    <property type="term" value="P:L-valine biosynthetic process"/>
    <property type="evidence" value="ECO:0007669"/>
    <property type="project" value="UniProtKB-UniPathway"/>
</dbReference>
<name>A0A212J8X0_9DELT</name>
<comment type="pathway">
    <text evidence="3">Amino-acid biosynthesis; L-valine biosynthesis; L-valine from pyruvate: step 4/4.</text>
</comment>